<evidence type="ECO:0000259" key="1">
    <source>
        <dbReference type="PROSITE" id="PS51186"/>
    </source>
</evidence>
<dbReference type="AlphaFoldDB" id="A0A1H3W9D2"/>
<dbReference type="PANTHER" id="PTHR31435">
    <property type="entry name" value="PROTEIN NATD1"/>
    <property type="match status" value="1"/>
</dbReference>
<dbReference type="InterPro" id="IPR045057">
    <property type="entry name" value="Gcn5-rel_NAT"/>
</dbReference>
<dbReference type="CDD" id="cd04301">
    <property type="entry name" value="NAT_SF"/>
    <property type="match status" value="1"/>
</dbReference>
<dbReference type="InterPro" id="IPR000182">
    <property type="entry name" value="GNAT_dom"/>
</dbReference>
<name>A0A1H3W9D2_9BACI</name>
<dbReference type="GO" id="GO:0016747">
    <property type="term" value="F:acyltransferase activity, transferring groups other than amino-acyl groups"/>
    <property type="evidence" value="ECO:0007669"/>
    <property type="project" value="InterPro"/>
</dbReference>
<dbReference type="RefSeq" id="WP_093041592.1">
    <property type="nucleotide sequence ID" value="NZ_FNQR01000001.1"/>
</dbReference>
<dbReference type="SUPFAM" id="SSF55729">
    <property type="entry name" value="Acyl-CoA N-acyltransferases (Nat)"/>
    <property type="match status" value="1"/>
</dbReference>
<dbReference type="InterPro" id="IPR016181">
    <property type="entry name" value="Acyl_CoA_acyltransferase"/>
</dbReference>
<dbReference type="EMBL" id="FNQR01000001">
    <property type="protein sequence ID" value="SDZ82952.1"/>
    <property type="molecule type" value="Genomic_DNA"/>
</dbReference>
<evidence type="ECO:0000313" key="4">
    <source>
        <dbReference type="Proteomes" id="UP000198584"/>
    </source>
</evidence>
<accession>A0A1H3W9D2</accession>
<dbReference type="Pfam" id="PF14542">
    <property type="entry name" value="Acetyltransf_CG"/>
    <property type="match status" value="1"/>
</dbReference>
<reference evidence="3 4" key="1">
    <citation type="submission" date="2016-10" db="EMBL/GenBank/DDBJ databases">
        <authorList>
            <person name="de Groot N.N."/>
        </authorList>
    </citation>
    <scope>NUCLEOTIDE SEQUENCE [LARGE SCALE GENOMIC DNA]</scope>
    <source>
        <strain evidence="3 4">CCM7597</strain>
    </source>
</reference>
<evidence type="ECO:0000259" key="2">
    <source>
        <dbReference type="PROSITE" id="PS51729"/>
    </source>
</evidence>
<organism evidence="3 4">
    <name type="scientific">Thalassobacillus cyri</name>
    <dbReference type="NCBI Taxonomy" id="571932"/>
    <lineage>
        <taxon>Bacteria</taxon>
        <taxon>Bacillati</taxon>
        <taxon>Bacillota</taxon>
        <taxon>Bacilli</taxon>
        <taxon>Bacillales</taxon>
        <taxon>Bacillaceae</taxon>
        <taxon>Thalassobacillus</taxon>
    </lineage>
</organism>
<keyword evidence="4" id="KW-1185">Reference proteome</keyword>
<dbReference type="PROSITE" id="PS51186">
    <property type="entry name" value="GNAT"/>
    <property type="match status" value="1"/>
</dbReference>
<gene>
    <name evidence="3" type="ORF">SAMN05421743_101345</name>
</gene>
<dbReference type="STRING" id="571932.SAMN05421743_101345"/>
<proteinExistence type="predicted"/>
<sequence>MTTIKQGDGKFYVGEDEQHPLAEITFQEKDHLVVDHTYVSEELRGQGMAAKLVEKVVGYARDEQKKIDPKCDYTEKKLKETPEYHDVLLEND</sequence>
<evidence type="ECO:0000313" key="3">
    <source>
        <dbReference type="EMBL" id="SDZ82952.1"/>
    </source>
</evidence>
<dbReference type="Proteomes" id="UP000198584">
    <property type="component" value="Unassembled WGS sequence"/>
</dbReference>
<dbReference type="InterPro" id="IPR031165">
    <property type="entry name" value="GNAT_YJDJ"/>
</dbReference>
<feature type="domain" description="N-acetyltransferase" evidence="2">
    <location>
        <begin position="3"/>
        <end position="89"/>
    </location>
</feature>
<dbReference type="PANTHER" id="PTHR31435:SF10">
    <property type="entry name" value="BSR4717 PROTEIN"/>
    <property type="match status" value="1"/>
</dbReference>
<protein>
    <submittedName>
        <fullName evidence="3">Uncharacterized protein</fullName>
    </submittedName>
</protein>
<feature type="domain" description="N-acetyltransferase" evidence="1">
    <location>
        <begin position="1"/>
        <end position="92"/>
    </location>
</feature>
<dbReference type="PROSITE" id="PS51729">
    <property type="entry name" value="GNAT_YJDJ"/>
    <property type="match status" value="1"/>
</dbReference>
<dbReference type="OrthoDB" id="9793389at2"/>
<dbReference type="Gene3D" id="3.40.630.30">
    <property type="match status" value="1"/>
</dbReference>